<dbReference type="VEuPathDB" id="TriTrypDB:C3747_218g48"/>
<gene>
    <name evidence="2" type="ORF">C3747_218g48</name>
</gene>
<dbReference type="AlphaFoldDB" id="A0A2V2VT72"/>
<reference evidence="2 3" key="1">
    <citation type="journal article" date="2018" name="Microb. Genom.">
        <title>Expanding an expanded genome: long-read sequencing of Trypanosoma cruzi.</title>
        <authorList>
            <person name="Berna L."/>
            <person name="Rodriguez M."/>
            <person name="Chiribao M.L."/>
            <person name="Parodi-Talice A."/>
            <person name="Pita S."/>
            <person name="Rijo G."/>
            <person name="Alvarez-Valin F."/>
            <person name="Robello C."/>
        </authorList>
    </citation>
    <scope>NUCLEOTIDE SEQUENCE [LARGE SCALE GENOMIC DNA]</scope>
    <source>
        <strain evidence="2 3">TCC</strain>
    </source>
</reference>
<proteinExistence type="predicted"/>
<feature type="domain" description="Retrotransposon hot spot protein N-terminal" evidence="1">
    <location>
        <begin position="18"/>
        <end position="42"/>
    </location>
</feature>
<organism evidence="2 3">
    <name type="scientific">Trypanosoma cruzi</name>
    <dbReference type="NCBI Taxonomy" id="5693"/>
    <lineage>
        <taxon>Eukaryota</taxon>
        <taxon>Discoba</taxon>
        <taxon>Euglenozoa</taxon>
        <taxon>Kinetoplastea</taxon>
        <taxon>Metakinetoplastina</taxon>
        <taxon>Trypanosomatida</taxon>
        <taxon>Trypanosomatidae</taxon>
        <taxon>Trypanosoma</taxon>
        <taxon>Schizotrypanum</taxon>
    </lineage>
</organism>
<protein>
    <submittedName>
        <fullName evidence="2">Putative retrotransposon hot spot (RHS) protein</fullName>
    </submittedName>
</protein>
<dbReference type="EMBL" id="PRFC01000218">
    <property type="protein sequence ID" value="PWU99595.1"/>
    <property type="molecule type" value="Genomic_DNA"/>
</dbReference>
<evidence type="ECO:0000313" key="2">
    <source>
        <dbReference type="EMBL" id="PWU99595.1"/>
    </source>
</evidence>
<evidence type="ECO:0000313" key="3">
    <source>
        <dbReference type="Proteomes" id="UP000246078"/>
    </source>
</evidence>
<dbReference type="Pfam" id="PF20445">
    <property type="entry name" value="RHS_N"/>
    <property type="match status" value="1"/>
</dbReference>
<evidence type="ECO:0000259" key="1">
    <source>
        <dbReference type="Pfam" id="PF20445"/>
    </source>
</evidence>
<dbReference type="InterPro" id="IPR046835">
    <property type="entry name" value="RHS_N"/>
</dbReference>
<comment type="caution">
    <text evidence="2">The sequence shown here is derived from an EMBL/GenBank/DDBJ whole genome shotgun (WGS) entry which is preliminary data.</text>
</comment>
<accession>A0A2V2VT72</accession>
<name>A0A2V2VT72_TRYCR</name>
<dbReference type="Proteomes" id="UP000246078">
    <property type="component" value="Unassembled WGS sequence"/>
</dbReference>
<sequence length="57" mass="6326">MWALDSRVEECALRKGHDSAYDARWHHVMEVPDGEGTGMDVRGTTAVMDVQGGWPNP</sequence>